<dbReference type="Pfam" id="PF00990">
    <property type="entry name" value="GGDEF"/>
    <property type="match status" value="1"/>
</dbReference>
<sequence>MLEQKLHRQLRHAAVLTACVGAVILLVGLGLAGYLYGIRRQAQRERAIAEAEEYRSRIRKQLQADFKTLAALSAFIGPEEADDLHALASQISQAQNYCDFVNVVYFNRDGRGVICGRDDSVIVDASFDDLSSQGRYSIEQALAGQNFISKLFNSEITQMSVFVYSVPVYSDGELIGALAASDHIEIFSDILSGNTVLGGRGYIHMINSQGQFLIRSPHTVVREELPSIFDGPYLSQSSRTQVQEALDNQQQLFSTFRYEGHEYPFLLEPVGINNWYLFCVSTGSGEAAYMERTMSVIQAMLAAVALLLIFFMIYGYRLLHSSNQKLLQLAYRDSLTGAENMVRFTQRLISSLEEGRGCVAALNLRQFPFLTELFGRKRTEQLLCRIKEILDEHVQDNEFFCRDTEDRFYLFLRQTDPDIIRARLKSLSADIEQYPMGSSTDYRLAVYCGVTIADEGADARQESEAMLTRIHFALDKAQGGHSSTIWFFDTELHKQEELENYIESHMQNALAKEEFKLYLQPKIRLEDGKLYGAEALVRWQTGDGRTVYPNQFIPLFERNGFCVELDLYMVEQACRHLRAWMDRGLSPVPISVNQSKLLFFQADYVSRLTQLLETYQISPTLIILEILEGLALENVEELNAKISQLQAIGFRVSLDDFGSGYSSLNTVGKLQIDEIKLDRAFLLDAADRKGRVRLIMEETVRMAQRLGISTVAEGVETPEDEQLVRSIGCDVGQGYLYSRPLAAGDFDERYMAGS</sequence>
<keyword evidence="1" id="KW-0472">Membrane</keyword>
<feature type="domain" description="GGDEF" evidence="3">
    <location>
        <begin position="355"/>
        <end position="490"/>
    </location>
</feature>
<gene>
    <name evidence="4" type="ORF">H9931_03805</name>
</gene>
<evidence type="ECO:0000259" key="2">
    <source>
        <dbReference type="PROSITE" id="PS50883"/>
    </source>
</evidence>
<feature type="transmembrane region" description="Helical" evidence="1">
    <location>
        <begin position="12"/>
        <end position="36"/>
    </location>
</feature>
<organism evidence="4 5">
    <name type="scientific">Candidatus Enterocloster excrementigallinarum</name>
    <dbReference type="NCBI Taxonomy" id="2838558"/>
    <lineage>
        <taxon>Bacteria</taxon>
        <taxon>Bacillati</taxon>
        <taxon>Bacillota</taxon>
        <taxon>Clostridia</taxon>
        <taxon>Lachnospirales</taxon>
        <taxon>Lachnospiraceae</taxon>
        <taxon>Enterocloster</taxon>
    </lineage>
</organism>
<dbReference type="Proteomes" id="UP000823863">
    <property type="component" value="Unassembled WGS sequence"/>
</dbReference>
<dbReference type="AlphaFoldDB" id="A0A9D2TEI9"/>
<dbReference type="SUPFAM" id="SSF103190">
    <property type="entry name" value="Sensory domain-like"/>
    <property type="match status" value="1"/>
</dbReference>
<dbReference type="SMART" id="SM00052">
    <property type="entry name" value="EAL"/>
    <property type="match status" value="1"/>
</dbReference>
<dbReference type="SUPFAM" id="SSF55073">
    <property type="entry name" value="Nucleotide cyclase"/>
    <property type="match status" value="1"/>
</dbReference>
<name>A0A9D2TEI9_9FIRM</name>
<reference evidence="4" key="2">
    <citation type="submission" date="2021-04" db="EMBL/GenBank/DDBJ databases">
        <authorList>
            <person name="Gilroy R."/>
        </authorList>
    </citation>
    <scope>NUCLEOTIDE SEQUENCE</scope>
    <source>
        <strain evidence="4">CHK198-12963</strain>
    </source>
</reference>
<proteinExistence type="predicted"/>
<reference evidence="4" key="1">
    <citation type="journal article" date="2021" name="PeerJ">
        <title>Extensive microbial diversity within the chicken gut microbiome revealed by metagenomics and culture.</title>
        <authorList>
            <person name="Gilroy R."/>
            <person name="Ravi A."/>
            <person name="Getino M."/>
            <person name="Pursley I."/>
            <person name="Horton D.L."/>
            <person name="Alikhan N.F."/>
            <person name="Baker D."/>
            <person name="Gharbi K."/>
            <person name="Hall N."/>
            <person name="Watson M."/>
            <person name="Adriaenssens E.M."/>
            <person name="Foster-Nyarko E."/>
            <person name="Jarju S."/>
            <person name="Secka A."/>
            <person name="Antonio M."/>
            <person name="Oren A."/>
            <person name="Chaudhuri R.R."/>
            <person name="La Ragione R."/>
            <person name="Hildebrand F."/>
            <person name="Pallen M.J."/>
        </authorList>
    </citation>
    <scope>NUCLEOTIDE SEQUENCE</scope>
    <source>
        <strain evidence="4">CHK198-12963</strain>
    </source>
</reference>
<dbReference type="InterPro" id="IPR029787">
    <property type="entry name" value="Nucleotide_cyclase"/>
</dbReference>
<dbReference type="GO" id="GO:0071111">
    <property type="term" value="F:cyclic-guanylate-specific phosphodiesterase activity"/>
    <property type="evidence" value="ECO:0007669"/>
    <property type="project" value="InterPro"/>
</dbReference>
<dbReference type="PROSITE" id="PS50887">
    <property type="entry name" value="GGDEF"/>
    <property type="match status" value="1"/>
</dbReference>
<dbReference type="InterPro" id="IPR035919">
    <property type="entry name" value="EAL_sf"/>
</dbReference>
<feature type="domain" description="EAL" evidence="2">
    <location>
        <begin position="499"/>
        <end position="754"/>
    </location>
</feature>
<dbReference type="InterPro" id="IPR050706">
    <property type="entry name" value="Cyclic-di-GMP_PDE-like"/>
</dbReference>
<dbReference type="Gene3D" id="3.20.20.450">
    <property type="entry name" value="EAL domain"/>
    <property type="match status" value="1"/>
</dbReference>
<dbReference type="Pfam" id="PF00563">
    <property type="entry name" value="EAL"/>
    <property type="match status" value="1"/>
</dbReference>
<dbReference type="InterPro" id="IPR000160">
    <property type="entry name" value="GGDEF_dom"/>
</dbReference>
<protein>
    <submittedName>
        <fullName evidence="4">GGDEF domain-containing protein</fullName>
    </submittedName>
</protein>
<accession>A0A9D2TEI9</accession>
<evidence type="ECO:0000313" key="4">
    <source>
        <dbReference type="EMBL" id="HJC65833.1"/>
    </source>
</evidence>
<dbReference type="CDD" id="cd01948">
    <property type="entry name" value="EAL"/>
    <property type="match status" value="1"/>
</dbReference>
<dbReference type="InterPro" id="IPR001633">
    <property type="entry name" value="EAL_dom"/>
</dbReference>
<dbReference type="PANTHER" id="PTHR33121:SF70">
    <property type="entry name" value="SIGNALING PROTEIN YKOW"/>
    <property type="match status" value="1"/>
</dbReference>
<dbReference type="InterPro" id="IPR043128">
    <property type="entry name" value="Rev_trsase/Diguanyl_cyclase"/>
</dbReference>
<evidence type="ECO:0000313" key="5">
    <source>
        <dbReference type="Proteomes" id="UP000823863"/>
    </source>
</evidence>
<dbReference type="Gene3D" id="3.30.70.270">
    <property type="match status" value="1"/>
</dbReference>
<dbReference type="Gene3D" id="3.30.450.20">
    <property type="entry name" value="PAS domain"/>
    <property type="match status" value="1"/>
</dbReference>
<feature type="transmembrane region" description="Helical" evidence="1">
    <location>
        <begin position="299"/>
        <end position="319"/>
    </location>
</feature>
<dbReference type="EMBL" id="DWWB01000016">
    <property type="protein sequence ID" value="HJC65833.1"/>
    <property type="molecule type" value="Genomic_DNA"/>
</dbReference>
<keyword evidence="1" id="KW-0812">Transmembrane</keyword>
<dbReference type="InterPro" id="IPR029151">
    <property type="entry name" value="Sensor-like_sf"/>
</dbReference>
<dbReference type="SMART" id="SM00267">
    <property type="entry name" value="GGDEF"/>
    <property type="match status" value="1"/>
</dbReference>
<evidence type="ECO:0000256" key="1">
    <source>
        <dbReference type="SAM" id="Phobius"/>
    </source>
</evidence>
<dbReference type="CDD" id="cd18773">
    <property type="entry name" value="PDC1_HK_sensor"/>
    <property type="match status" value="1"/>
</dbReference>
<dbReference type="PROSITE" id="PS50883">
    <property type="entry name" value="EAL"/>
    <property type="match status" value="1"/>
</dbReference>
<keyword evidence="1" id="KW-1133">Transmembrane helix</keyword>
<dbReference type="PANTHER" id="PTHR33121">
    <property type="entry name" value="CYCLIC DI-GMP PHOSPHODIESTERASE PDEF"/>
    <property type="match status" value="1"/>
</dbReference>
<dbReference type="SUPFAM" id="SSF141868">
    <property type="entry name" value="EAL domain-like"/>
    <property type="match status" value="1"/>
</dbReference>
<evidence type="ECO:0000259" key="3">
    <source>
        <dbReference type="PROSITE" id="PS50887"/>
    </source>
</evidence>
<comment type="caution">
    <text evidence="4">The sequence shown here is derived from an EMBL/GenBank/DDBJ whole genome shotgun (WGS) entry which is preliminary data.</text>
</comment>